<organism evidence="8 9">
    <name type="scientific">Sistotremastrum suecicum HHB10207 ss-3</name>
    <dbReference type="NCBI Taxonomy" id="1314776"/>
    <lineage>
        <taxon>Eukaryota</taxon>
        <taxon>Fungi</taxon>
        <taxon>Dikarya</taxon>
        <taxon>Basidiomycota</taxon>
        <taxon>Agaricomycotina</taxon>
        <taxon>Agaricomycetes</taxon>
        <taxon>Sistotremastrales</taxon>
        <taxon>Sistotremastraceae</taxon>
        <taxon>Sistotremastrum</taxon>
    </lineage>
</organism>
<feature type="compositionally biased region" description="Acidic residues" evidence="6">
    <location>
        <begin position="545"/>
        <end position="563"/>
    </location>
</feature>
<feature type="compositionally biased region" description="Low complexity" evidence="6">
    <location>
        <begin position="35"/>
        <end position="55"/>
    </location>
</feature>
<reference evidence="8 9" key="1">
    <citation type="journal article" date="2016" name="Mol. Biol. Evol.">
        <title>Comparative Genomics of Early-Diverging Mushroom-Forming Fungi Provides Insights into the Origins of Lignocellulose Decay Capabilities.</title>
        <authorList>
            <person name="Nagy L.G."/>
            <person name="Riley R."/>
            <person name="Tritt A."/>
            <person name="Adam C."/>
            <person name="Daum C."/>
            <person name="Floudas D."/>
            <person name="Sun H."/>
            <person name="Yadav J.S."/>
            <person name="Pangilinan J."/>
            <person name="Larsson K.H."/>
            <person name="Matsuura K."/>
            <person name="Barry K."/>
            <person name="Labutti K."/>
            <person name="Kuo R."/>
            <person name="Ohm R.A."/>
            <person name="Bhattacharya S.S."/>
            <person name="Shirouzu T."/>
            <person name="Yoshinaga Y."/>
            <person name="Martin F.M."/>
            <person name="Grigoriev I.V."/>
            <person name="Hibbett D.S."/>
        </authorList>
    </citation>
    <scope>NUCLEOTIDE SEQUENCE [LARGE SCALE GENOMIC DNA]</scope>
    <source>
        <strain evidence="8 9">HHB10207 ss-3</strain>
    </source>
</reference>
<protein>
    <recommendedName>
        <fullName evidence="7">TAFII55 protein conserved region domain-containing protein</fullName>
    </recommendedName>
</protein>
<keyword evidence="9" id="KW-1185">Reference proteome</keyword>
<proteinExistence type="inferred from homology"/>
<evidence type="ECO:0000256" key="1">
    <source>
        <dbReference type="ARBA" id="ARBA00004123"/>
    </source>
</evidence>
<dbReference type="InterPro" id="IPR037817">
    <property type="entry name" value="TAF7"/>
</dbReference>
<evidence type="ECO:0000256" key="4">
    <source>
        <dbReference type="ARBA" id="ARBA00023163"/>
    </source>
</evidence>
<evidence type="ECO:0000256" key="5">
    <source>
        <dbReference type="ARBA" id="ARBA00023242"/>
    </source>
</evidence>
<keyword evidence="3" id="KW-0805">Transcription regulation</keyword>
<feature type="compositionally biased region" description="Acidic residues" evidence="6">
    <location>
        <begin position="1"/>
        <end position="12"/>
    </location>
</feature>
<dbReference type="SMART" id="SM01370">
    <property type="entry name" value="TAFII55_N"/>
    <property type="match status" value="1"/>
</dbReference>
<feature type="compositionally biased region" description="Basic and acidic residues" evidence="6">
    <location>
        <begin position="453"/>
        <end position="462"/>
    </location>
</feature>
<dbReference type="GO" id="GO:0051123">
    <property type="term" value="P:RNA polymerase II preinitiation complex assembly"/>
    <property type="evidence" value="ECO:0007669"/>
    <property type="project" value="TreeGrafter"/>
</dbReference>
<evidence type="ECO:0000259" key="7">
    <source>
        <dbReference type="SMART" id="SM01370"/>
    </source>
</evidence>
<dbReference type="CDD" id="cd08047">
    <property type="entry name" value="TAF7"/>
    <property type="match status" value="1"/>
</dbReference>
<comment type="similarity">
    <text evidence="2">Belongs to the TAF7 family.</text>
</comment>
<dbReference type="PANTHER" id="PTHR12228">
    <property type="entry name" value="TRANSCRIPTION INITIATION FACTOR TFIID 55 KD SUBUNIT-RELATED"/>
    <property type="match status" value="1"/>
</dbReference>
<accession>A0A166FP88</accession>
<sequence>MDEDVIVVDEDVPIQRLYGQSEPPPPRPPSPPVPRIQIPTNGNASTSAAVTTLATPGAASAPTPILGNMDERTTRSSIHRSSKSAKPKLKLKLSEKAASQAPVSSFLGNYDRELDSDDEELAFEEQFILRLPPGDDLERLRKMVAAREISNDVWFKFKGHPASFTDSRRGVFHIGNSTYSSKLVDLPCIIESQKHFDGKHMFKVADISQMLVAEEKIQGDEASHVSKGFNIDDFIWPHGITPPLHHVRKRRFRKRLNRRTIETVEQEVERLLREDEMATTTKYEVLENVNPDLSDSEFIDRDDLPGDEAVTPFRADSELGDAPTPMAGNEGADGEGGAEGGEDDEDDSEEGDIDEELAAELDVALDSQEEDSNDDEDDDEEDEEEDDDDDDDENVQARRLLNEEIRDLEAAVTKKATEIERSHNPLIKRRFEESLKKLRADLDLKLAQRDQLAETVRRDKENAMGITSPADGEEEEDEADPEADDQAQANEDDVLAAEIDASLAVGAAPPIHPVPGSGHSRQKSNVSVTAMPPGLIPAPHATKEEEMEEDDLFGGDGDDVDMH</sequence>
<dbReference type="EMBL" id="KV428027">
    <property type="protein sequence ID" value="KZT40867.1"/>
    <property type="molecule type" value="Genomic_DNA"/>
</dbReference>
<evidence type="ECO:0000256" key="6">
    <source>
        <dbReference type="SAM" id="MobiDB-lite"/>
    </source>
</evidence>
<dbReference type="STRING" id="1314776.A0A166FP88"/>
<feature type="domain" description="TAFII55 protein conserved region" evidence="7">
    <location>
        <begin position="123"/>
        <end position="280"/>
    </location>
</feature>
<dbReference type="PANTHER" id="PTHR12228:SF0">
    <property type="entry name" value="TATA-BOX BINDING PROTEIN ASSOCIATED FACTOR 7"/>
    <property type="match status" value="1"/>
</dbReference>
<feature type="compositionally biased region" description="Acidic residues" evidence="6">
    <location>
        <begin position="340"/>
        <end position="359"/>
    </location>
</feature>
<evidence type="ECO:0000256" key="2">
    <source>
        <dbReference type="ARBA" id="ARBA00009368"/>
    </source>
</evidence>
<keyword evidence="5" id="KW-0539">Nucleus</keyword>
<feature type="compositionally biased region" description="Basic residues" evidence="6">
    <location>
        <begin position="77"/>
        <end position="91"/>
    </location>
</feature>
<dbReference type="AlphaFoldDB" id="A0A166FP88"/>
<dbReference type="OrthoDB" id="153872at2759"/>
<feature type="compositionally biased region" description="Pro residues" evidence="6">
    <location>
        <begin position="22"/>
        <end position="34"/>
    </location>
</feature>
<feature type="compositionally biased region" description="Acidic residues" evidence="6">
    <location>
        <begin position="367"/>
        <end position="394"/>
    </location>
</feature>
<dbReference type="GO" id="GO:0005669">
    <property type="term" value="C:transcription factor TFIID complex"/>
    <property type="evidence" value="ECO:0007669"/>
    <property type="project" value="InterPro"/>
</dbReference>
<dbReference type="GO" id="GO:0016251">
    <property type="term" value="F:RNA polymerase II general transcription initiation factor activity"/>
    <property type="evidence" value="ECO:0007669"/>
    <property type="project" value="TreeGrafter"/>
</dbReference>
<dbReference type="Proteomes" id="UP000076798">
    <property type="component" value="Unassembled WGS sequence"/>
</dbReference>
<gene>
    <name evidence="8" type="ORF">SISSUDRAFT_1031604</name>
</gene>
<dbReference type="Pfam" id="PF04658">
    <property type="entry name" value="TAFII55_N"/>
    <property type="match status" value="1"/>
</dbReference>
<evidence type="ECO:0000256" key="3">
    <source>
        <dbReference type="ARBA" id="ARBA00023015"/>
    </source>
</evidence>
<feature type="region of interest" description="Disordered" evidence="6">
    <location>
        <begin position="283"/>
        <end position="402"/>
    </location>
</feature>
<feature type="region of interest" description="Disordered" evidence="6">
    <location>
        <begin position="453"/>
        <end position="563"/>
    </location>
</feature>
<feature type="compositionally biased region" description="Acidic residues" evidence="6">
    <location>
        <begin position="471"/>
        <end position="495"/>
    </location>
</feature>
<evidence type="ECO:0000313" key="9">
    <source>
        <dbReference type="Proteomes" id="UP000076798"/>
    </source>
</evidence>
<dbReference type="InterPro" id="IPR006751">
    <property type="entry name" value="TAFII55_prot_cons_reg"/>
</dbReference>
<keyword evidence="4" id="KW-0804">Transcription</keyword>
<comment type="subcellular location">
    <subcellularLocation>
        <location evidence="1">Nucleus</location>
    </subcellularLocation>
</comment>
<feature type="region of interest" description="Disordered" evidence="6">
    <location>
        <begin position="1"/>
        <end position="94"/>
    </location>
</feature>
<name>A0A166FP88_9AGAM</name>
<evidence type="ECO:0000313" key="8">
    <source>
        <dbReference type="EMBL" id="KZT40867.1"/>
    </source>
</evidence>